<keyword evidence="3" id="KW-1185">Reference proteome</keyword>
<evidence type="ECO:0000313" key="2">
    <source>
        <dbReference type="EMBL" id="RNF22557.1"/>
    </source>
</evidence>
<dbReference type="PROSITE" id="PS50896">
    <property type="entry name" value="LISH"/>
    <property type="match status" value="1"/>
</dbReference>
<feature type="compositionally biased region" description="Polar residues" evidence="1">
    <location>
        <begin position="1"/>
        <end position="16"/>
    </location>
</feature>
<feature type="region of interest" description="Disordered" evidence="1">
    <location>
        <begin position="191"/>
        <end position="239"/>
    </location>
</feature>
<reference evidence="2 3" key="1">
    <citation type="journal article" date="2018" name="BMC Genomics">
        <title>Genomic comparison of Trypanosoma conorhini and Trypanosoma rangeli to Trypanosoma cruzi strains of high and low virulence.</title>
        <authorList>
            <person name="Bradwell K.R."/>
            <person name="Koparde V.N."/>
            <person name="Matveyev A.V."/>
            <person name="Serrano M.G."/>
            <person name="Alves J.M."/>
            <person name="Parikh H."/>
            <person name="Huang B."/>
            <person name="Lee V."/>
            <person name="Espinosa-Alvarez O."/>
            <person name="Ortiz P.A."/>
            <person name="Costa-Martins A.G."/>
            <person name="Teixeira M.M."/>
            <person name="Buck G.A."/>
        </authorList>
    </citation>
    <scope>NUCLEOTIDE SEQUENCE [LARGE SCALE GENOMIC DNA]</scope>
    <source>
        <strain evidence="2 3">025E</strain>
    </source>
</reference>
<organism evidence="2 3">
    <name type="scientific">Trypanosoma conorhini</name>
    <dbReference type="NCBI Taxonomy" id="83891"/>
    <lineage>
        <taxon>Eukaryota</taxon>
        <taxon>Discoba</taxon>
        <taxon>Euglenozoa</taxon>
        <taxon>Kinetoplastea</taxon>
        <taxon>Metakinetoplastina</taxon>
        <taxon>Trypanosomatida</taxon>
        <taxon>Trypanosomatidae</taxon>
        <taxon>Trypanosoma</taxon>
    </lineage>
</organism>
<protein>
    <submittedName>
        <fullName evidence="2">Katanin</fullName>
    </submittedName>
</protein>
<dbReference type="SMART" id="SM00667">
    <property type="entry name" value="LisH"/>
    <property type="match status" value="1"/>
</dbReference>
<dbReference type="InterPro" id="IPR006594">
    <property type="entry name" value="LisH"/>
</dbReference>
<dbReference type="RefSeq" id="XP_029229875.1">
    <property type="nucleotide sequence ID" value="XM_029369966.1"/>
</dbReference>
<proteinExistence type="predicted"/>
<feature type="region of interest" description="Disordered" evidence="1">
    <location>
        <begin position="1"/>
        <end position="26"/>
    </location>
</feature>
<name>A0A3R7S6M0_9TRYP</name>
<feature type="compositionally biased region" description="Polar residues" evidence="1">
    <location>
        <begin position="204"/>
        <end position="214"/>
    </location>
</feature>
<comment type="caution">
    <text evidence="2">The sequence shown here is derived from an EMBL/GenBank/DDBJ whole genome shotgun (WGS) entry which is preliminary data.</text>
</comment>
<dbReference type="OrthoDB" id="191529at2759"/>
<evidence type="ECO:0000313" key="3">
    <source>
        <dbReference type="Proteomes" id="UP000284403"/>
    </source>
</evidence>
<dbReference type="EMBL" id="MKKU01000135">
    <property type="protein sequence ID" value="RNF22557.1"/>
    <property type="molecule type" value="Genomic_DNA"/>
</dbReference>
<evidence type="ECO:0000256" key="1">
    <source>
        <dbReference type="SAM" id="MobiDB-lite"/>
    </source>
</evidence>
<gene>
    <name evidence="2" type="ORF">Tco025E_03044</name>
</gene>
<dbReference type="Proteomes" id="UP000284403">
    <property type="component" value="Unassembled WGS sequence"/>
</dbReference>
<sequence length="263" mass="29227">MQQRNCQRLQPLSNNPEGAPGSSLQAIKAQQRAREESEKIRLKRVKGAIVLVLQFLLDQGYTGALQTLQQESHVSLQQFCPADNIDLFTIITEYEQYFEFRFNRRPKLFRVIEGAHDFLTEAYKGECMAVRRQQRSASSGTPQRRTAASVNPDRVNYANVAQLGNAPPSGVQEMQRPTGKAPAIARGLALAPKPCTPPSPQRIRGSNQKKSVGNANKPIAVEGTRVDVVPDPQDKNRLSDADEDMFFGRALKPLPTFFYCGAT</sequence>
<dbReference type="AlphaFoldDB" id="A0A3R7S6M0"/>
<accession>A0A3R7S6M0</accession>
<dbReference type="GeneID" id="40316655"/>